<sequence>MAHQRFTLTRGTPDEMDEMARLQWECFPPFARQKFMGCQTEADLPRLAERARDDMRANVHDIWIMVRDTQAGGRLAAASNWRIYLNEAAARTCDDKLPPGLAEGGDAEAREKAVKMMDEMNAGRKKANPHGFLHLHICFTSPDYRRKGAGSLMMKWGCDLADQLGLPGWIEASPEGNYLYKVFGFYDVGKMGGEGEMSGTFMRRDAPSSLGGGQQ</sequence>
<feature type="domain" description="N-acetyltransferase" evidence="1">
    <location>
        <begin position="6"/>
        <end position="207"/>
    </location>
</feature>
<dbReference type="PROSITE" id="PS51186">
    <property type="entry name" value="GNAT"/>
    <property type="match status" value="1"/>
</dbReference>
<dbReference type="EMBL" id="JAQQWP010000004">
    <property type="protein sequence ID" value="KAK8121049.1"/>
    <property type="molecule type" value="Genomic_DNA"/>
</dbReference>
<dbReference type="SUPFAM" id="SSF55729">
    <property type="entry name" value="Acyl-CoA N-acyltransferases (Nat)"/>
    <property type="match status" value="1"/>
</dbReference>
<dbReference type="InterPro" id="IPR016181">
    <property type="entry name" value="Acyl_CoA_acyltransferase"/>
</dbReference>
<proteinExistence type="predicted"/>
<dbReference type="CDD" id="cd04301">
    <property type="entry name" value="NAT_SF"/>
    <property type="match status" value="1"/>
</dbReference>
<evidence type="ECO:0000259" key="1">
    <source>
        <dbReference type="PROSITE" id="PS51186"/>
    </source>
</evidence>
<reference evidence="2 3" key="1">
    <citation type="submission" date="2023-01" db="EMBL/GenBank/DDBJ databases">
        <title>Analysis of 21 Apiospora genomes using comparative genomics revels a genus with tremendous synthesis potential of carbohydrate active enzymes and secondary metabolites.</title>
        <authorList>
            <person name="Sorensen T."/>
        </authorList>
    </citation>
    <scope>NUCLEOTIDE SEQUENCE [LARGE SCALE GENOMIC DNA]</scope>
    <source>
        <strain evidence="2 3">CBS 117206</strain>
    </source>
</reference>
<dbReference type="GO" id="GO:0016747">
    <property type="term" value="F:acyltransferase activity, transferring groups other than amino-acyl groups"/>
    <property type="evidence" value="ECO:0007669"/>
    <property type="project" value="InterPro"/>
</dbReference>
<organism evidence="2 3">
    <name type="scientific">Apiospora kogelbergensis</name>
    <dbReference type="NCBI Taxonomy" id="1337665"/>
    <lineage>
        <taxon>Eukaryota</taxon>
        <taxon>Fungi</taxon>
        <taxon>Dikarya</taxon>
        <taxon>Ascomycota</taxon>
        <taxon>Pezizomycotina</taxon>
        <taxon>Sordariomycetes</taxon>
        <taxon>Xylariomycetidae</taxon>
        <taxon>Amphisphaeriales</taxon>
        <taxon>Apiosporaceae</taxon>
        <taxon>Apiospora</taxon>
    </lineage>
</organism>
<evidence type="ECO:0000313" key="3">
    <source>
        <dbReference type="Proteomes" id="UP001392437"/>
    </source>
</evidence>
<dbReference type="InterPro" id="IPR052523">
    <property type="entry name" value="Trichothecene_AcTrans"/>
</dbReference>
<dbReference type="Gene3D" id="3.40.630.30">
    <property type="match status" value="1"/>
</dbReference>
<name>A0AAW0R1B3_9PEZI</name>
<dbReference type="Proteomes" id="UP001392437">
    <property type="component" value="Unassembled WGS sequence"/>
</dbReference>
<dbReference type="InterPro" id="IPR000182">
    <property type="entry name" value="GNAT_dom"/>
</dbReference>
<keyword evidence="3" id="KW-1185">Reference proteome</keyword>
<protein>
    <recommendedName>
        <fullName evidence="1">N-acetyltransferase domain-containing protein</fullName>
    </recommendedName>
</protein>
<evidence type="ECO:0000313" key="2">
    <source>
        <dbReference type="EMBL" id="KAK8121049.1"/>
    </source>
</evidence>
<gene>
    <name evidence="2" type="ORF">PG999_005169</name>
</gene>
<dbReference type="Pfam" id="PF00583">
    <property type="entry name" value="Acetyltransf_1"/>
    <property type="match status" value="1"/>
</dbReference>
<comment type="caution">
    <text evidence="2">The sequence shown here is derived from an EMBL/GenBank/DDBJ whole genome shotgun (WGS) entry which is preliminary data.</text>
</comment>
<dbReference type="AlphaFoldDB" id="A0AAW0R1B3"/>
<dbReference type="PANTHER" id="PTHR42791:SF5">
    <property type="entry name" value="HYPOTHETICAL ACETYLTRANSFERASE (EUROFUNG)"/>
    <property type="match status" value="1"/>
</dbReference>
<accession>A0AAW0R1B3</accession>
<dbReference type="PANTHER" id="PTHR42791">
    <property type="entry name" value="GNAT FAMILY ACETYLTRANSFERASE"/>
    <property type="match status" value="1"/>
</dbReference>